<evidence type="ECO:0000259" key="3">
    <source>
        <dbReference type="Pfam" id="PF01551"/>
    </source>
</evidence>
<comment type="caution">
    <text evidence="4">The sequence shown here is derived from an EMBL/GenBank/DDBJ whole genome shotgun (WGS) entry which is preliminary data.</text>
</comment>
<dbReference type="InterPro" id="IPR011055">
    <property type="entry name" value="Dup_hybrid_motif"/>
</dbReference>
<dbReference type="Pfam" id="PF01551">
    <property type="entry name" value="Peptidase_M23"/>
    <property type="match status" value="1"/>
</dbReference>
<proteinExistence type="predicted"/>
<dbReference type="PANTHER" id="PTHR21666">
    <property type="entry name" value="PEPTIDASE-RELATED"/>
    <property type="match status" value="1"/>
</dbReference>
<feature type="coiled-coil region" evidence="2">
    <location>
        <begin position="32"/>
        <end position="101"/>
    </location>
</feature>
<name>A0A292YCQ6_9BACT</name>
<dbReference type="GO" id="GO:0004222">
    <property type="term" value="F:metalloendopeptidase activity"/>
    <property type="evidence" value="ECO:0007669"/>
    <property type="project" value="TreeGrafter"/>
</dbReference>
<dbReference type="OrthoDB" id="5372565at2"/>
<keyword evidence="1" id="KW-0732">Signal</keyword>
<dbReference type="AlphaFoldDB" id="A0A292YCQ6"/>
<feature type="coiled-coil region" evidence="2">
    <location>
        <begin position="133"/>
        <end position="223"/>
    </location>
</feature>
<dbReference type="CDD" id="cd12797">
    <property type="entry name" value="M23_peptidase"/>
    <property type="match status" value="1"/>
</dbReference>
<gene>
    <name evidence="4" type="ORF">LNAT_P0544</name>
</gene>
<keyword evidence="2" id="KW-0175">Coiled coil</keyword>
<dbReference type="PANTHER" id="PTHR21666:SF289">
    <property type="entry name" value="L-ALA--D-GLU ENDOPEPTIDASE"/>
    <property type="match status" value="1"/>
</dbReference>
<feature type="domain" description="M23ase beta-sheet core" evidence="3">
    <location>
        <begin position="287"/>
        <end position="373"/>
    </location>
</feature>
<dbReference type="SUPFAM" id="SSF51261">
    <property type="entry name" value="Duplicated hybrid motif"/>
    <property type="match status" value="1"/>
</dbReference>
<dbReference type="EMBL" id="BDME01000001">
    <property type="protein sequence ID" value="GAX87249.1"/>
    <property type="molecule type" value="Genomic_DNA"/>
</dbReference>
<protein>
    <recommendedName>
        <fullName evidence="3">M23ase beta-sheet core domain-containing protein</fullName>
    </recommendedName>
</protein>
<evidence type="ECO:0000313" key="4">
    <source>
        <dbReference type="EMBL" id="GAX87249.1"/>
    </source>
</evidence>
<evidence type="ECO:0000256" key="2">
    <source>
        <dbReference type="SAM" id="Coils"/>
    </source>
</evidence>
<organism evidence="4 5">
    <name type="scientific">Lebetimonas natsushimae</name>
    <dbReference type="NCBI Taxonomy" id="1936991"/>
    <lineage>
        <taxon>Bacteria</taxon>
        <taxon>Pseudomonadati</taxon>
        <taxon>Campylobacterota</taxon>
        <taxon>Epsilonproteobacteria</taxon>
        <taxon>Nautiliales</taxon>
        <taxon>Nautiliaceae</taxon>
        <taxon>Lebetimonas</taxon>
    </lineage>
</organism>
<sequence>MRFFLIIFLIVLLNANTLSKTKKELTTTKYTIKKMNLKLDLLAKNIINTQKKLNNINTQINILNKQIGILQTSLKSSNKILNELNDLKKGLLNKQKSINKEIISFIAQNYYINSKQINTLNDLIYTALTEKILKKYAKKIKSLIEENKITQQSIKEVNQKINTINNQKKELEKKKKELLTLKQKQLKILKNLKKQKRIYKTKLENMLKKQKKLQQKLAEFKIIKHKKEITVNIPAKPITVKKVGSAYIKPKVTRYRGPKTIPPVKGTVIKKFGSYIDPIYKIRIYNDSITIKTRPNALIRAIFPGKVIYIGKVGDKKIIFIKHKNNLFSVYANLSKISPLIKKGSFVKKGQIIARVNNSLEFEVTYKDRAINPLQVINLK</sequence>
<reference evidence="4 5" key="1">
    <citation type="journal article" date="2017" name="Syst. Appl. Microbiol.">
        <title>Lebetimonas natsushimae sp. nov., a novel strictly anaerobic, moderately thermophilic chemoautotroph isolated from a deep-sea hydrothermal vent polychaete nest in the Mid-Okinawa Trough.</title>
        <authorList>
            <person name="Nagata R."/>
            <person name="Takaki Y."/>
            <person name="Tame A."/>
            <person name="Nunoura T."/>
            <person name="Muto H."/>
            <person name="Mino S."/>
            <person name="Sawayama S."/>
            <person name="Takai K."/>
            <person name="Nakagawa S."/>
        </authorList>
    </citation>
    <scope>NUCLEOTIDE SEQUENCE [LARGE SCALE GENOMIC DNA]</scope>
    <source>
        <strain evidence="4 5">HS1857</strain>
    </source>
</reference>
<keyword evidence="5" id="KW-1185">Reference proteome</keyword>
<evidence type="ECO:0000313" key="5">
    <source>
        <dbReference type="Proteomes" id="UP000217944"/>
    </source>
</evidence>
<accession>A0A292YCQ6</accession>
<dbReference type="RefSeq" id="WP_096258398.1">
    <property type="nucleotide sequence ID" value="NZ_BDME01000001.1"/>
</dbReference>
<dbReference type="Proteomes" id="UP000217944">
    <property type="component" value="Unassembled WGS sequence"/>
</dbReference>
<evidence type="ECO:0000256" key="1">
    <source>
        <dbReference type="ARBA" id="ARBA00022729"/>
    </source>
</evidence>
<dbReference type="InterPro" id="IPR016047">
    <property type="entry name" value="M23ase_b-sheet_dom"/>
</dbReference>
<dbReference type="Gene3D" id="2.70.70.10">
    <property type="entry name" value="Glucose Permease (Domain IIA)"/>
    <property type="match status" value="1"/>
</dbReference>
<dbReference type="InterPro" id="IPR050570">
    <property type="entry name" value="Cell_wall_metabolism_enzyme"/>
</dbReference>